<keyword evidence="2" id="KW-1185">Reference proteome</keyword>
<sequence length="41" mass="4963">ILLPHVLHPTRRSSTFNRTVRPRMGKSRIERWQYSWMVVLG</sequence>
<protein>
    <submittedName>
        <fullName evidence="1">Uncharacterized protein</fullName>
    </submittedName>
</protein>
<gene>
    <name evidence="1" type="ORF">SAMN05216586_101820</name>
</gene>
<proteinExistence type="predicted"/>
<dbReference type="Proteomes" id="UP000243518">
    <property type="component" value="Unassembled WGS sequence"/>
</dbReference>
<feature type="non-terminal residue" evidence="1">
    <location>
        <position position="1"/>
    </location>
</feature>
<comment type="caution">
    <text evidence="1">The sequence shown here is derived from an EMBL/GenBank/DDBJ whole genome shotgun (WGS) entry which is preliminary data.</text>
</comment>
<organism evidence="1 2">
    <name type="scientific">Halopseudomonas aestusnigri</name>
    <dbReference type="NCBI Taxonomy" id="857252"/>
    <lineage>
        <taxon>Bacteria</taxon>
        <taxon>Pseudomonadati</taxon>
        <taxon>Pseudomonadota</taxon>
        <taxon>Gammaproteobacteria</taxon>
        <taxon>Pseudomonadales</taxon>
        <taxon>Pseudomonadaceae</taxon>
        <taxon>Halopseudomonas</taxon>
    </lineage>
</organism>
<evidence type="ECO:0000313" key="1">
    <source>
        <dbReference type="EMBL" id="SEF73928.1"/>
    </source>
</evidence>
<reference evidence="1 2" key="1">
    <citation type="submission" date="2016-10" db="EMBL/GenBank/DDBJ databases">
        <authorList>
            <person name="Varghese N."/>
            <person name="Submissions S."/>
        </authorList>
    </citation>
    <scope>NUCLEOTIDE SEQUENCE [LARGE SCALE GENOMIC DNA]</scope>
    <source>
        <strain evidence="1 2">CECT 8317</strain>
    </source>
</reference>
<dbReference type="EMBL" id="FNVE01000001">
    <property type="protein sequence ID" value="SEF73928.1"/>
    <property type="molecule type" value="Genomic_DNA"/>
</dbReference>
<accession>A0AAQ1G553</accession>
<evidence type="ECO:0000313" key="2">
    <source>
        <dbReference type="Proteomes" id="UP000243518"/>
    </source>
</evidence>
<name>A0AAQ1G553_9GAMM</name>
<dbReference type="AlphaFoldDB" id="A0AAQ1G553"/>